<comment type="subcellular location">
    <subcellularLocation>
        <location evidence="1">Cell membrane</location>
        <topology evidence="1">Multi-pass membrane protein</topology>
    </subcellularLocation>
</comment>
<evidence type="ECO:0000256" key="4">
    <source>
        <dbReference type="ARBA" id="ARBA00022692"/>
    </source>
</evidence>
<dbReference type="PANTHER" id="PTHR24248:SF187">
    <property type="entry name" value="OCTOPAMINE RECEPTOR BETA-2R"/>
    <property type="match status" value="1"/>
</dbReference>
<dbReference type="GO" id="GO:0005886">
    <property type="term" value="C:plasma membrane"/>
    <property type="evidence" value="ECO:0007669"/>
    <property type="project" value="UniProtKB-SubCell"/>
</dbReference>
<comment type="similarity">
    <text evidence="2 10">Belongs to the G-protein coupled receptor 1 family.</text>
</comment>
<dbReference type="GO" id="GO:0071880">
    <property type="term" value="P:adenylate cyclase-activating adrenergic receptor signaling pathway"/>
    <property type="evidence" value="ECO:0007669"/>
    <property type="project" value="TreeGrafter"/>
</dbReference>
<dbReference type="PANTHER" id="PTHR24248">
    <property type="entry name" value="ADRENERGIC RECEPTOR-RELATED G-PROTEIN COUPLED RECEPTOR"/>
    <property type="match status" value="1"/>
</dbReference>
<feature type="transmembrane region" description="Helical" evidence="11">
    <location>
        <begin position="35"/>
        <end position="56"/>
    </location>
</feature>
<evidence type="ECO:0000256" key="11">
    <source>
        <dbReference type="SAM" id="Phobius"/>
    </source>
</evidence>
<keyword evidence="14" id="KW-1185">Reference proteome</keyword>
<evidence type="ECO:0000313" key="14">
    <source>
        <dbReference type="Proteomes" id="UP000466442"/>
    </source>
</evidence>
<dbReference type="InterPro" id="IPR017452">
    <property type="entry name" value="GPCR_Rhodpsn_7TM"/>
</dbReference>
<keyword evidence="3" id="KW-1003">Cell membrane</keyword>
<name>A0A8S9XLC8_APOLU</name>
<comment type="caution">
    <text evidence="13">The sequence shown here is derived from an EMBL/GenBank/DDBJ whole genome shotgun (WGS) entry which is preliminary data.</text>
</comment>
<reference evidence="13" key="1">
    <citation type="journal article" date="2021" name="Mol. Ecol. Resour.">
        <title>Apolygus lucorum genome provides insights into omnivorousness and mesophyll feeding.</title>
        <authorList>
            <person name="Liu Y."/>
            <person name="Liu H."/>
            <person name="Wang H."/>
            <person name="Huang T."/>
            <person name="Liu B."/>
            <person name="Yang B."/>
            <person name="Yin L."/>
            <person name="Li B."/>
            <person name="Zhang Y."/>
            <person name="Zhang S."/>
            <person name="Jiang F."/>
            <person name="Zhang X."/>
            <person name="Ren Y."/>
            <person name="Wang B."/>
            <person name="Wang S."/>
            <person name="Lu Y."/>
            <person name="Wu K."/>
            <person name="Fan W."/>
            <person name="Wang G."/>
        </authorList>
    </citation>
    <scope>NUCLEOTIDE SEQUENCE</scope>
    <source>
        <strain evidence="13">12Hb</strain>
    </source>
</reference>
<evidence type="ECO:0000313" key="13">
    <source>
        <dbReference type="EMBL" id="KAF6209394.1"/>
    </source>
</evidence>
<evidence type="ECO:0000256" key="5">
    <source>
        <dbReference type="ARBA" id="ARBA00022989"/>
    </source>
</evidence>
<proteinExistence type="inferred from homology"/>
<keyword evidence="9 10" id="KW-0807">Transducer</keyword>
<protein>
    <recommendedName>
        <fullName evidence="12">G-protein coupled receptors family 1 profile domain-containing protein</fullName>
    </recommendedName>
</protein>
<organism evidence="13 14">
    <name type="scientific">Apolygus lucorum</name>
    <name type="common">Small green plant bug</name>
    <name type="synonym">Lygocoris lucorum</name>
    <dbReference type="NCBI Taxonomy" id="248454"/>
    <lineage>
        <taxon>Eukaryota</taxon>
        <taxon>Metazoa</taxon>
        <taxon>Ecdysozoa</taxon>
        <taxon>Arthropoda</taxon>
        <taxon>Hexapoda</taxon>
        <taxon>Insecta</taxon>
        <taxon>Pterygota</taxon>
        <taxon>Neoptera</taxon>
        <taxon>Paraneoptera</taxon>
        <taxon>Hemiptera</taxon>
        <taxon>Heteroptera</taxon>
        <taxon>Panheteroptera</taxon>
        <taxon>Cimicomorpha</taxon>
        <taxon>Miridae</taxon>
        <taxon>Mirini</taxon>
        <taxon>Apolygus</taxon>
    </lineage>
</organism>
<keyword evidence="7 11" id="KW-0472">Membrane</keyword>
<evidence type="ECO:0000256" key="9">
    <source>
        <dbReference type="ARBA" id="ARBA00023224"/>
    </source>
</evidence>
<dbReference type="PRINTS" id="PR00237">
    <property type="entry name" value="GPCRRHODOPSN"/>
</dbReference>
<feature type="transmembrane region" description="Helical" evidence="11">
    <location>
        <begin position="6"/>
        <end position="23"/>
    </location>
</feature>
<evidence type="ECO:0000256" key="8">
    <source>
        <dbReference type="ARBA" id="ARBA00023170"/>
    </source>
</evidence>
<keyword evidence="4 10" id="KW-0812">Transmembrane</keyword>
<evidence type="ECO:0000256" key="3">
    <source>
        <dbReference type="ARBA" id="ARBA00022475"/>
    </source>
</evidence>
<dbReference type="Proteomes" id="UP000466442">
    <property type="component" value="Unassembled WGS sequence"/>
</dbReference>
<evidence type="ECO:0000256" key="10">
    <source>
        <dbReference type="RuleBase" id="RU000688"/>
    </source>
</evidence>
<dbReference type="PROSITE" id="PS00237">
    <property type="entry name" value="G_PROTEIN_RECEP_F1_1"/>
    <property type="match status" value="1"/>
</dbReference>
<keyword evidence="8 10" id="KW-0675">Receptor</keyword>
<dbReference type="InterPro" id="IPR000276">
    <property type="entry name" value="GPCR_Rhodpsn"/>
</dbReference>
<feature type="non-terminal residue" evidence="13">
    <location>
        <position position="195"/>
    </location>
</feature>
<evidence type="ECO:0000256" key="7">
    <source>
        <dbReference type="ARBA" id="ARBA00023136"/>
    </source>
</evidence>
<dbReference type="GO" id="GO:0004989">
    <property type="term" value="F:octopamine receptor activity"/>
    <property type="evidence" value="ECO:0007669"/>
    <property type="project" value="TreeGrafter"/>
</dbReference>
<gene>
    <name evidence="13" type="ORF">GE061_015141</name>
</gene>
<evidence type="ECO:0000259" key="12">
    <source>
        <dbReference type="PROSITE" id="PS50262"/>
    </source>
</evidence>
<dbReference type="Gene3D" id="1.20.1070.10">
    <property type="entry name" value="Rhodopsin 7-helix transmembrane proteins"/>
    <property type="match status" value="1"/>
</dbReference>
<keyword evidence="6 10" id="KW-0297">G-protein coupled receptor</keyword>
<evidence type="ECO:0000256" key="6">
    <source>
        <dbReference type="ARBA" id="ARBA00023040"/>
    </source>
</evidence>
<accession>A0A8S9XLC8</accession>
<dbReference type="PROSITE" id="PS50262">
    <property type="entry name" value="G_PROTEIN_RECEP_F1_2"/>
    <property type="match status" value="1"/>
</dbReference>
<feature type="transmembrane region" description="Helical" evidence="11">
    <location>
        <begin position="76"/>
        <end position="93"/>
    </location>
</feature>
<dbReference type="AlphaFoldDB" id="A0A8S9XLC8"/>
<sequence>GTIMVSIIVGAILGNLLVIVSVMRHRKLRIITNYFVVSLAFADMLVAVAVMTFNASVQLTGRWNFGYFMCDAWNSLDVYFSSASILHLCCISVDRYYAIVKPLKYPINMTKRVVAMMLLATWVSPALISFVPIFFGWYTTEENQGFRYDHPDVCDFKKLRSIGGGEIPQLRLSHSGRLQFYVGSLNEYTIDWLSR</sequence>
<dbReference type="EMBL" id="WIXP02000006">
    <property type="protein sequence ID" value="KAF6209394.1"/>
    <property type="molecule type" value="Genomic_DNA"/>
</dbReference>
<dbReference type="OrthoDB" id="5957871at2759"/>
<evidence type="ECO:0000256" key="1">
    <source>
        <dbReference type="ARBA" id="ARBA00004651"/>
    </source>
</evidence>
<keyword evidence="5 11" id="KW-1133">Transmembrane helix</keyword>
<dbReference type="SUPFAM" id="SSF81321">
    <property type="entry name" value="Family A G protein-coupled receptor-like"/>
    <property type="match status" value="1"/>
</dbReference>
<dbReference type="GO" id="GO:0043410">
    <property type="term" value="P:positive regulation of MAPK cascade"/>
    <property type="evidence" value="ECO:0007669"/>
    <property type="project" value="TreeGrafter"/>
</dbReference>
<dbReference type="Pfam" id="PF00001">
    <property type="entry name" value="7tm_1"/>
    <property type="match status" value="1"/>
</dbReference>
<feature type="domain" description="G-protein coupled receptors family 1 profile" evidence="12">
    <location>
        <begin position="14"/>
        <end position="195"/>
    </location>
</feature>
<evidence type="ECO:0000256" key="2">
    <source>
        <dbReference type="ARBA" id="ARBA00010663"/>
    </source>
</evidence>
<feature type="transmembrane region" description="Helical" evidence="11">
    <location>
        <begin position="113"/>
        <end position="138"/>
    </location>
</feature>